<name>A0A0R3WSS9_HYDTA</name>
<evidence type="ECO:0000313" key="4">
    <source>
        <dbReference type="WBParaSite" id="TTAC_0000381901-mRNA-1"/>
    </source>
</evidence>
<sequence length="235" mass="25272">MKECGLLNGAVAGSECMQATRGREGALPRVVREELVVGEMTSEVAQHGSGRGSQTSRMNDGGEGCADCDAVEGDDEWRKVRIVEVGLRIHVRVEVEASYGVTAKKSLIFQLVQQLKETICTAATAAAAAPPPPPPLPPLLRRTHFLTPPSHSIPLLSATVYPPTHSLHSILPPTLPPATTPHSITSTECQELEQLSSVLREIGVTHMQRDNKAQWWCVGWSGGGDKCDQLKTLGE</sequence>
<feature type="region of interest" description="Disordered" evidence="1">
    <location>
        <begin position="41"/>
        <end position="63"/>
    </location>
</feature>
<organism evidence="4">
    <name type="scientific">Hydatigena taeniaeformis</name>
    <name type="common">Feline tapeworm</name>
    <name type="synonym">Taenia taeniaeformis</name>
    <dbReference type="NCBI Taxonomy" id="6205"/>
    <lineage>
        <taxon>Eukaryota</taxon>
        <taxon>Metazoa</taxon>
        <taxon>Spiralia</taxon>
        <taxon>Lophotrochozoa</taxon>
        <taxon>Platyhelminthes</taxon>
        <taxon>Cestoda</taxon>
        <taxon>Eucestoda</taxon>
        <taxon>Cyclophyllidea</taxon>
        <taxon>Taeniidae</taxon>
        <taxon>Hydatigera</taxon>
    </lineage>
</organism>
<protein>
    <submittedName>
        <fullName evidence="2 4">Uncharacterized protein</fullName>
    </submittedName>
</protein>
<reference evidence="2 3" key="2">
    <citation type="submission" date="2018-11" db="EMBL/GenBank/DDBJ databases">
        <authorList>
            <consortium name="Pathogen Informatics"/>
        </authorList>
    </citation>
    <scope>NUCLEOTIDE SEQUENCE [LARGE SCALE GENOMIC DNA]</scope>
</reference>
<accession>A0A0R3WSS9</accession>
<evidence type="ECO:0000313" key="2">
    <source>
        <dbReference type="EMBL" id="VDM23424.1"/>
    </source>
</evidence>
<dbReference type="Proteomes" id="UP000274429">
    <property type="component" value="Unassembled WGS sequence"/>
</dbReference>
<dbReference type="EMBL" id="UYWX01003083">
    <property type="protein sequence ID" value="VDM23424.1"/>
    <property type="molecule type" value="Genomic_DNA"/>
</dbReference>
<proteinExistence type="predicted"/>
<dbReference type="WBParaSite" id="TTAC_0000381901-mRNA-1">
    <property type="protein sequence ID" value="TTAC_0000381901-mRNA-1"/>
    <property type="gene ID" value="TTAC_0000381901"/>
</dbReference>
<evidence type="ECO:0000313" key="3">
    <source>
        <dbReference type="Proteomes" id="UP000274429"/>
    </source>
</evidence>
<reference evidence="4" key="1">
    <citation type="submission" date="2017-02" db="UniProtKB">
        <authorList>
            <consortium name="WormBaseParasite"/>
        </authorList>
    </citation>
    <scope>IDENTIFICATION</scope>
</reference>
<gene>
    <name evidence="2" type="ORF">TTAC_LOCUS3804</name>
</gene>
<keyword evidence="3" id="KW-1185">Reference proteome</keyword>
<dbReference type="AlphaFoldDB" id="A0A0R3WSS9"/>
<evidence type="ECO:0000256" key="1">
    <source>
        <dbReference type="SAM" id="MobiDB-lite"/>
    </source>
</evidence>